<feature type="domain" description="GST N-terminal" evidence="2">
    <location>
        <begin position="5"/>
        <end position="86"/>
    </location>
</feature>
<dbReference type="AlphaFoldDB" id="A0A317V403"/>
<dbReference type="InterPro" id="IPR036249">
    <property type="entry name" value="Thioredoxin-like_sf"/>
</dbReference>
<sequence>MTTTILPLTLYGKGGPNPPRVATILTELSIPYTTFAIPLSTVKQPSYTAIDPNGRLPAFHDPNTNLTIWESGVIIQYLISRYDKTHKISFPEGTSKSYLTAQWIFFQASGQGPY</sequence>
<keyword evidence="4" id="KW-1185">Reference proteome</keyword>
<comment type="similarity">
    <text evidence="1">Belongs to the GST superfamily.</text>
</comment>
<dbReference type="Gene3D" id="1.20.1050.130">
    <property type="match status" value="1"/>
</dbReference>
<reference evidence="3 4" key="1">
    <citation type="submission" date="2016-12" db="EMBL/GenBank/DDBJ databases">
        <title>The genomes of Aspergillus section Nigri reveals drivers in fungal speciation.</title>
        <authorList>
            <consortium name="DOE Joint Genome Institute"/>
            <person name="Vesth T.C."/>
            <person name="Nybo J."/>
            <person name="Theobald S."/>
            <person name="Brandl J."/>
            <person name="Frisvad J.C."/>
            <person name="Nielsen K.F."/>
            <person name="Lyhne E.K."/>
            <person name="Kogle M.E."/>
            <person name="Kuo A."/>
            <person name="Riley R."/>
            <person name="Clum A."/>
            <person name="Nolan M."/>
            <person name="Lipzen A."/>
            <person name="Salamov A."/>
            <person name="Henrissat B."/>
            <person name="Wiebenga A."/>
            <person name="De Vries R.P."/>
            <person name="Grigoriev I.V."/>
            <person name="Mortensen U.H."/>
            <person name="Andersen M.R."/>
            <person name="Baker S.E."/>
        </authorList>
    </citation>
    <scope>NUCLEOTIDE SEQUENCE [LARGE SCALE GENOMIC DNA]</scope>
    <source>
        <strain evidence="3 4">CBS 115572</strain>
    </source>
</reference>
<dbReference type="PANTHER" id="PTHR44051:SF23">
    <property type="entry name" value="GLUTATHIONE S-TRANSFERASE-LIKE PROTEIN TPCF"/>
    <property type="match status" value="1"/>
</dbReference>
<evidence type="ECO:0000259" key="2">
    <source>
        <dbReference type="PROSITE" id="PS50404"/>
    </source>
</evidence>
<dbReference type="Pfam" id="PF13417">
    <property type="entry name" value="GST_N_3"/>
    <property type="match status" value="1"/>
</dbReference>
<dbReference type="PROSITE" id="PS50404">
    <property type="entry name" value="GST_NTER"/>
    <property type="match status" value="1"/>
</dbReference>
<dbReference type="InterPro" id="IPR004045">
    <property type="entry name" value="Glutathione_S-Trfase_N"/>
</dbReference>
<dbReference type="PANTHER" id="PTHR44051">
    <property type="entry name" value="GLUTATHIONE S-TRANSFERASE-RELATED"/>
    <property type="match status" value="1"/>
</dbReference>
<proteinExistence type="inferred from homology"/>
<comment type="caution">
    <text evidence="3">The sequence shown here is derived from an EMBL/GenBank/DDBJ whole genome shotgun (WGS) entry which is preliminary data.</text>
</comment>
<evidence type="ECO:0000256" key="1">
    <source>
        <dbReference type="ARBA" id="ARBA00007409"/>
    </source>
</evidence>
<dbReference type="STRING" id="1450535.A0A317V403"/>
<dbReference type="EMBL" id="MSFK01000043">
    <property type="protein sequence ID" value="PWY69003.1"/>
    <property type="molecule type" value="Genomic_DNA"/>
</dbReference>
<evidence type="ECO:0000313" key="4">
    <source>
        <dbReference type="Proteomes" id="UP000246702"/>
    </source>
</evidence>
<dbReference type="GeneID" id="37114990"/>
<evidence type="ECO:0000313" key="3">
    <source>
        <dbReference type="EMBL" id="PWY69003.1"/>
    </source>
</evidence>
<organism evidence="3 4">
    <name type="scientific">Aspergillus sclerotioniger CBS 115572</name>
    <dbReference type="NCBI Taxonomy" id="1450535"/>
    <lineage>
        <taxon>Eukaryota</taxon>
        <taxon>Fungi</taxon>
        <taxon>Dikarya</taxon>
        <taxon>Ascomycota</taxon>
        <taxon>Pezizomycotina</taxon>
        <taxon>Eurotiomycetes</taxon>
        <taxon>Eurotiomycetidae</taxon>
        <taxon>Eurotiales</taxon>
        <taxon>Aspergillaceae</taxon>
        <taxon>Aspergillus</taxon>
        <taxon>Aspergillus subgen. Circumdati</taxon>
    </lineage>
</organism>
<dbReference type="RefSeq" id="XP_025462318.1">
    <property type="nucleotide sequence ID" value="XM_025612847.1"/>
</dbReference>
<dbReference type="SUPFAM" id="SSF52833">
    <property type="entry name" value="Thioredoxin-like"/>
    <property type="match status" value="1"/>
</dbReference>
<dbReference type="OrthoDB" id="422574at2759"/>
<accession>A0A317V403</accession>
<protein>
    <recommendedName>
        <fullName evidence="2">GST N-terminal domain-containing protein</fullName>
    </recommendedName>
</protein>
<dbReference type="Proteomes" id="UP000246702">
    <property type="component" value="Unassembled WGS sequence"/>
</dbReference>
<gene>
    <name evidence="3" type="ORF">BO94DRAFT_540143</name>
</gene>
<name>A0A317V403_9EURO</name>